<dbReference type="EMBL" id="VUNG01000041">
    <property type="protein sequence ID" value="MST85526.1"/>
    <property type="molecule type" value="Genomic_DNA"/>
</dbReference>
<name>A0A7K0KHX1_9BACT</name>
<gene>
    <name evidence="1" type="ORF">FYJ73_12760</name>
</gene>
<protein>
    <recommendedName>
        <fullName evidence="3">Outer membrane protein beta-barrel domain-containing protein</fullName>
    </recommendedName>
</protein>
<dbReference type="AlphaFoldDB" id="A0A7K0KHX1"/>
<evidence type="ECO:0000313" key="2">
    <source>
        <dbReference type="Proteomes" id="UP000438914"/>
    </source>
</evidence>
<evidence type="ECO:0008006" key="3">
    <source>
        <dbReference type="Google" id="ProtNLM"/>
    </source>
</evidence>
<accession>A0A7K0KHX1</accession>
<sequence>MAQARNNTPQDTLVVNKPTKVTVITSDSLQTIYIQGKEGNPKYAYCNSIQLVDSNYVSTSTIDNDFNFSIGPFGRKQTKSQKYPTTETTMNFFAGFNAAPGMPQAADLHSFSSWELWWLIADCGIYPWNSHHKFSIGFGLDWRNYRIKGDTRFTKSDDGGVGLGTYPEGASPQFSRLKVFSLTVPVRYHFVSKFFGFSLGPVVNFNTHSSLKTRWKADGQKIKETSSNAHVKPVTIDFMATIDLPSFVNFYFKYSPCDLIKNGYGLQFKTLSFGIYL</sequence>
<reference evidence="1 2" key="1">
    <citation type="submission" date="2019-08" db="EMBL/GenBank/DDBJ databases">
        <title>In-depth cultivation of the pig gut microbiome towards novel bacterial diversity and tailored functional studies.</title>
        <authorList>
            <person name="Wylensek D."/>
            <person name="Hitch T.C.A."/>
            <person name="Clavel T."/>
        </authorList>
    </citation>
    <scope>NUCLEOTIDE SEQUENCE [LARGE SCALE GENOMIC DNA]</scope>
    <source>
        <strain evidence="1 2">LKV-178-WT-2A</strain>
    </source>
</reference>
<evidence type="ECO:0000313" key="1">
    <source>
        <dbReference type="EMBL" id="MST85526.1"/>
    </source>
</evidence>
<keyword evidence="2" id="KW-1185">Reference proteome</keyword>
<comment type="caution">
    <text evidence="1">The sequence shown here is derived from an EMBL/GenBank/DDBJ whole genome shotgun (WGS) entry which is preliminary data.</text>
</comment>
<dbReference type="Proteomes" id="UP000438914">
    <property type="component" value="Unassembled WGS sequence"/>
</dbReference>
<proteinExistence type="predicted"/>
<organism evidence="1 2">
    <name type="scientific">Hallella mizrahii</name>
    <dbReference type="NCBI Taxonomy" id="2606637"/>
    <lineage>
        <taxon>Bacteria</taxon>
        <taxon>Pseudomonadati</taxon>
        <taxon>Bacteroidota</taxon>
        <taxon>Bacteroidia</taxon>
        <taxon>Bacteroidales</taxon>
        <taxon>Prevotellaceae</taxon>
        <taxon>Hallella</taxon>
    </lineage>
</organism>